<dbReference type="GO" id="GO:0005524">
    <property type="term" value="F:ATP binding"/>
    <property type="evidence" value="ECO:0007669"/>
    <property type="project" value="UniProtKB-KW"/>
</dbReference>
<feature type="compositionally biased region" description="Polar residues" evidence="6">
    <location>
        <begin position="938"/>
        <end position="951"/>
    </location>
</feature>
<evidence type="ECO:0000256" key="2">
    <source>
        <dbReference type="ARBA" id="ARBA00022679"/>
    </source>
</evidence>
<feature type="region of interest" description="Disordered" evidence="6">
    <location>
        <begin position="1802"/>
        <end position="1821"/>
    </location>
</feature>
<evidence type="ECO:0000256" key="5">
    <source>
        <dbReference type="ARBA" id="ARBA00022840"/>
    </source>
</evidence>
<dbReference type="Gene3D" id="1.10.510.10">
    <property type="entry name" value="Transferase(Phosphotransferase) domain 1"/>
    <property type="match status" value="1"/>
</dbReference>
<keyword evidence="4" id="KW-0418">Kinase</keyword>
<dbReference type="PANTHER" id="PTHR43671">
    <property type="entry name" value="SERINE/THREONINE-PROTEIN KINASE NEK"/>
    <property type="match status" value="1"/>
</dbReference>
<feature type="compositionally biased region" description="Low complexity" evidence="6">
    <location>
        <begin position="797"/>
        <end position="810"/>
    </location>
</feature>
<evidence type="ECO:0000256" key="6">
    <source>
        <dbReference type="SAM" id="MobiDB-lite"/>
    </source>
</evidence>
<dbReference type="GO" id="GO:0007059">
    <property type="term" value="P:chromosome segregation"/>
    <property type="evidence" value="ECO:0007669"/>
    <property type="project" value="TreeGrafter"/>
</dbReference>
<proteinExistence type="predicted"/>
<organism evidence="8 9">
    <name type="scientific">Plasmodiophora brassicae</name>
    <name type="common">Clubroot disease agent</name>
    <dbReference type="NCBI Taxonomy" id="37360"/>
    <lineage>
        <taxon>Eukaryota</taxon>
        <taxon>Sar</taxon>
        <taxon>Rhizaria</taxon>
        <taxon>Endomyxa</taxon>
        <taxon>Phytomyxea</taxon>
        <taxon>Plasmodiophorida</taxon>
        <taxon>Plasmodiophoridae</taxon>
        <taxon>Plasmodiophora</taxon>
    </lineage>
</organism>
<dbReference type="PROSITE" id="PS00108">
    <property type="entry name" value="PROTEIN_KINASE_ST"/>
    <property type="match status" value="1"/>
</dbReference>
<evidence type="ECO:0000259" key="7">
    <source>
        <dbReference type="PROSITE" id="PS50011"/>
    </source>
</evidence>
<accession>A0A3P3Y300</accession>
<dbReference type="EMBL" id="OVEO01000002">
    <property type="protein sequence ID" value="SPQ94370.1"/>
    <property type="molecule type" value="Genomic_DNA"/>
</dbReference>
<keyword evidence="3" id="KW-0547">Nucleotide-binding</keyword>
<name>A0A3P3Y300_PLABS</name>
<dbReference type="SMART" id="SM00220">
    <property type="entry name" value="S_TKc"/>
    <property type="match status" value="1"/>
</dbReference>
<protein>
    <recommendedName>
        <fullName evidence="1">non-specific serine/threonine protein kinase</fullName>
        <ecNumber evidence="1">2.7.11.1</ecNumber>
    </recommendedName>
</protein>
<dbReference type="PROSITE" id="PS50011">
    <property type="entry name" value="PROTEIN_KINASE_DOM"/>
    <property type="match status" value="1"/>
</dbReference>
<dbReference type="InterPro" id="IPR008271">
    <property type="entry name" value="Ser/Thr_kinase_AS"/>
</dbReference>
<dbReference type="PANTHER" id="PTHR43671:SF13">
    <property type="entry name" value="SERINE_THREONINE-PROTEIN KINASE NEK2"/>
    <property type="match status" value="1"/>
</dbReference>
<evidence type="ECO:0000256" key="1">
    <source>
        <dbReference type="ARBA" id="ARBA00012513"/>
    </source>
</evidence>
<feature type="region of interest" description="Disordered" evidence="6">
    <location>
        <begin position="924"/>
        <end position="980"/>
    </location>
</feature>
<dbReference type="GO" id="GO:0005634">
    <property type="term" value="C:nucleus"/>
    <property type="evidence" value="ECO:0007669"/>
    <property type="project" value="TreeGrafter"/>
</dbReference>
<feature type="region of interest" description="Disordered" evidence="6">
    <location>
        <begin position="738"/>
        <end position="811"/>
    </location>
</feature>
<keyword evidence="5" id="KW-0067">ATP-binding</keyword>
<gene>
    <name evidence="8" type="ORF">PLBR_LOCUS1585</name>
</gene>
<evidence type="ECO:0000313" key="9">
    <source>
        <dbReference type="Proteomes" id="UP000290189"/>
    </source>
</evidence>
<keyword evidence="2" id="KW-0808">Transferase</keyword>
<dbReference type="GO" id="GO:0004674">
    <property type="term" value="F:protein serine/threonine kinase activity"/>
    <property type="evidence" value="ECO:0007669"/>
    <property type="project" value="UniProtKB-EC"/>
</dbReference>
<dbReference type="InterPro" id="IPR011009">
    <property type="entry name" value="Kinase-like_dom_sf"/>
</dbReference>
<dbReference type="EC" id="2.7.11.1" evidence="1"/>
<dbReference type="GO" id="GO:0005737">
    <property type="term" value="C:cytoplasm"/>
    <property type="evidence" value="ECO:0007669"/>
    <property type="project" value="TreeGrafter"/>
</dbReference>
<feature type="compositionally biased region" description="Low complexity" evidence="6">
    <location>
        <begin position="965"/>
        <end position="980"/>
    </location>
</feature>
<evidence type="ECO:0000256" key="3">
    <source>
        <dbReference type="ARBA" id="ARBA00022741"/>
    </source>
</evidence>
<dbReference type="SUPFAM" id="SSF56112">
    <property type="entry name" value="Protein kinase-like (PK-like)"/>
    <property type="match status" value="1"/>
</dbReference>
<dbReference type="InterPro" id="IPR000719">
    <property type="entry name" value="Prot_kinase_dom"/>
</dbReference>
<feature type="region of interest" description="Disordered" evidence="6">
    <location>
        <begin position="824"/>
        <end position="856"/>
    </location>
</feature>
<evidence type="ECO:0000313" key="8">
    <source>
        <dbReference type="EMBL" id="SPQ94370.1"/>
    </source>
</evidence>
<feature type="region of interest" description="Disordered" evidence="6">
    <location>
        <begin position="1415"/>
        <end position="1441"/>
    </location>
</feature>
<dbReference type="GO" id="GO:0005813">
    <property type="term" value="C:centrosome"/>
    <property type="evidence" value="ECO:0007669"/>
    <property type="project" value="TreeGrafter"/>
</dbReference>
<reference evidence="8 9" key="1">
    <citation type="submission" date="2018-03" db="EMBL/GenBank/DDBJ databases">
        <authorList>
            <person name="Fogelqvist J."/>
        </authorList>
    </citation>
    <scope>NUCLEOTIDE SEQUENCE [LARGE SCALE GENOMIC DNA]</scope>
</reference>
<feature type="domain" description="Protein kinase" evidence="7">
    <location>
        <begin position="1084"/>
        <end position="1386"/>
    </location>
</feature>
<evidence type="ECO:0000256" key="4">
    <source>
        <dbReference type="ARBA" id="ARBA00022777"/>
    </source>
</evidence>
<geneLocation type="mitochondrion" evidence="8"/>
<sequence length="1821" mass="195128">MVVTLSPPAPSEAMPMRLNNDERRRLANMASSFIPQLKTFVKSVVCSTFFSEGGNDPIDDASAIRVRPSRADEPGMFVVHRRDGGPSDPVPVMIITCDALQQTVSGYAQGPGRPSRSRVLFVQPRRPALTGNDAWAGQLRAWGVRRTPAPSMKPTRSQVDLADDLLERISLLPDRIDLQSEWSAHVPEATWRQRGSIYVLGRILERQTRCDPRSESMHSALVRLAESDPTACSDAIDFVLARLARPACPCSVPLRRLLYHLVATTTSGAMIACTGQRMSRLWTALHRAALSAYEPEMAAFSKLGGSGHDPAPAGAVGELTGDEGMADDDEPWAAPGTANAVSSLGEAAGRVIILRDAAALVRHLRDFRRDAIANRTLAPISSRALWRRWGAGGEPQRPVRSGGDDPGSTALRYVLQSAYHLLQGLGSGQACPLSSDFFCDLALCLDRDRALLVGLLARLRSDTAPAAVSSSRVADVIGVVIRRIRALVRDERDDNQLNALLALLADVVEALPGAYPDAAECLAGLPIGRFARASGPAWASTVRAWASIVRHDRTGRVDDTICVHVVPRVLRYASRAADDGLLVVLDLVAALASAIPRFTHTPERVSSIVAALKDAFLGRLPHWVRSVPDDDMVGRLTVTFSAVARAVPIGEDGPWARHSVEVLFGALLAAYCRPTPAWRRAALLAGALRSLANSGSAHAWDALHDLAVADFLVGEIRLEAQPPDSVLTVAMLGALLSRQGGGADTQQRRRRRDSRSHSAMIGDTFSMPPTSPSVPHRATAAAAHKRSHSFTTSDDLSPLPGQPSTSSSSPRVTTIARLRLNSIPNAASAEPSLGQPSSSSRPSSRHGAPVRSPSEHRVVDVATFVLSTTASFDDDDDDDAVCGPDSMDGRRNSLSSLVLQPVQALRRASAAALNAVQRRLSASSSLVGDARCSPPTSPKQQSVTDVGNSRATRVVVISESTTEDASSTGSRSATSATTATTPACRSWRRLRAVYADPVLHVALLRLLLRLLLDRNGLALNPAVATRTRRPGASGDIPYAVVLHLNHPTNRVVAARLVDAEDQGDAPTRRLARLLVHRDPPTIVASQGARRAKGRFGTLYDCTPRLDAGADQALVVKRVDLPGPDDEYDPLADVLAEVSCLDAFRHAPGVVDLVDYGVGPSGYALVLRAYPFSLRQWRLRHDAVIRADLARSGAAGFWFRDLLDVFAAVVDAVGEVHDGACVHFDLKCDNVLIGDDGRPFDVVLADFGESVQWDATLGEAPGSTVVGRGTENNQSPEMLRLNSAAAARRPSVDPATSKSDIWSLGCLLFELLTGAYLFENRAGRPIFFQVCDPSQAVVPGDRHDLLVALFGGALAGRLERLLTRILVRDERDRPGIHAVGRILDRFRAEVRHDPPGVPSRPRRAPVQRLRCLPAGRRRRAPSVSVHANDPRVQPSLVPPAAAPGRQAGAVRAASGDAGDGRLATIFDCVREGHPDRAPGLATPAVVRITPNVLIVADADLTARHLPGLAHLRHDRIVHCGSRTSATRPVGDGPFVVIGGAYAGRLHAMATGDRRLTSLVRWIEASVMPVCREVIVGDVAAGQRVVLCGGDCVSPVVVAVVFLVSTYRVTLIEALQIVSRKRCMAGQVLNPSIMRALSSWSAAYRPGRCVRPPPGAIAYACVCSSVVVVLDAAFVIPSPPCDCQEADDIDCPGVSCRAARQRTGNVYGSDFGFVRWARVAGRALDLQRCRVGCLVPSGRSRPSGTRRQHWANFACGACRYVVVAVAGSGPGRPHLATLQHESIAVVSNIPAHADLRPSTKFLAFDDPDDAASDRDRHRRTTPR</sequence>
<keyword evidence="8" id="KW-0496">Mitochondrion</keyword>
<dbReference type="Pfam" id="PF00069">
    <property type="entry name" value="Pkinase"/>
    <property type="match status" value="1"/>
</dbReference>
<dbReference type="InterPro" id="IPR050660">
    <property type="entry name" value="NEK_Ser/Thr_kinase"/>
</dbReference>
<dbReference type="Proteomes" id="UP000290189">
    <property type="component" value="Unassembled WGS sequence"/>
</dbReference>